<name>A0ABU0YPB1_9PROT</name>
<dbReference type="PANTHER" id="PTHR12277">
    <property type="entry name" value="ALPHA/BETA HYDROLASE DOMAIN-CONTAINING PROTEIN"/>
    <property type="match status" value="1"/>
</dbReference>
<keyword evidence="1" id="KW-0812">Transmembrane</keyword>
<comment type="caution">
    <text evidence="3">The sequence shown here is derived from an EMBL/GenBank/DDBJ whole genome shotgun (WGS) entry which is preliminary data.</text>
</comment>
<dbReference type="Gene3D" id="3.40.50.1820">
    <property type="entry name" value="alpha/beta hydrolase"/>
    <property type="match status" value="1"/>
</dbReference>
<dbReference type="RefSeq" id="WP_379957648.1">
    <property type="nucleotide sequence ID" value="NZ_JAUYVI010000005.1"/>
</dbReference>
<gene>
    <name evidence="3" type="ORF">Q8A70_17855</name>
</gene>
<evidence type="ECO:0000259" key="2">
    <source>
        <dbReference type="Pfam" id="PF12146"/>
    </source>
</evidence>
<keyword evidence="1" id="KW-1133">Transmembrane helix</keyword>
<protein>
    <submittedName>
        <fullName evidence="3">Alpha/beta hydrolase</fullName>
    </submittedName>
</protein>
<dbReference type="SUPFAM" id="SSF53474">
    <property type="entry name" value="alpha/beta-Hydrolases"/>
    <property type="match status" value="1"/>
</dbReference>
<dbReference type="PANTHER" id="PTHR12277:SF81">
    <property type="entry name" value="PROTEIN ABHD13"/>
    <property type="match status" value="1"/>
</dbReference>
<feature type="domain" description="Serine aminopeptidase S33" evidence="2">
    <location>
        <begin position="80"/>
        <end position="186"/>
    </location>
</feature>
<evidence type="ECO:0000256" key="1">
    <source>
        <dbReference type="SAM" id="Phobius"/>
    </source>
</evidence>
<dbReference type="EMBL" id="JAUYVI010000005">
    <property type="protein sequence ID" value="MDQ7249558.1"/>
    <property type="molecule type" value="Genomic_DNA"/>
</dbReference>
<evidence type="ECO:0000313" key="3">
    <source>
        <dbReference type="EMBL" id="MDQ7249558.1"/>
    </source>
</evidence>
<dbReference type="InterPro" id="IPR022742">
    <property type="entry name" value="Hydrolase_4"/>
</dbReference>
<organism evidence="3 4">
    <name type="scientific">Dongia sedimenti</name>
    <dbReference type="NCBI Taxonomy" id="3064282"/>
    <lineage>
        <taxon>Bacteria</taxon>
        <taxon>Pseudomonadati</taxon>
        <taxon>Pseudomonadota</taxon>
        <taxon>Alphaproteobacteria</taxon>
        <taxon>Rhodospirillales</taxon>
        <taxon>Dongiaceae</taxon>
        <taxon>Dongia</taxon>
    </lineage>
</organism>
<reference evidence="4" key="1">
    <citation type="submission" date="2023-08" db="EMBL/GenBank/DDBJ databases">
        <title>Rhodospirillaceae gen. nov., a novel taxon isolated from the Yangtze River Yuezi River estuary sludge.</title>
        <authorList>
            <person name="Ruan L."/>
        </authorList>
    </citation>
    <scope>NUCLEOTIDE SEQUENCE [LARGE SCALE GENOMIC DNA]</scope>
    <source>
        <strain evidence="4">R-7</strain>
    </source>
</reference>
<keyword evidence="4" id="KW-1185">Reference proteome</keyword>
<keyword evidence="1" id="KW-0472">Membrane</keyword>
<sequence>MIRSIKRVVLATLKGAVIVYLMVVAILFFMQRELLFHRTTAPPMLNDASLVQRREIVCLATADGLNLRAWYFRAARPDARTVLFLHGNAGDIGNHLPFARFLIDAGYGVLALEYRGYGGNPGSPSEAGLMDDARAGFAFLQSQDIADRGIVLFGESLGTGVAVAMAAEYAVGAMILRSPYTSMPDVAAEAFWYLPARWLVRDRFDSLSKIARSKAPLFIFHGADDALIPIRLGQELFAAASEPKTWLTVEGVGHNDVQTPEAERAVLDFLAGLPPGPPADAMPAALPPMAACGG</sequence>
<accession>A0ABU0YPB1</accession>
<dbReference type="InterPro" id="IPR029058">
    <property type="entry name" value="AB_hydrolase_fold"/>
</dbReference>
<proteinExistence type="predicted"/>
<keyword evidence="3" id="KW-0378">Hydrolase</keyword>
<feature type="transmembrane region" description="Helical" evidence="1">
    <location>
        <begin position="12"/>
        <end position="30"/>
    </location>
</feature>
<dbReference type="GO" id="GO:0016787">
    <property type="term" value="F:hydrolase activity"/>
    <property type="evidence" value="ECO:0007669"/>
    <property type="project" value="UniProtKB-KW"/>
</dbReference>
<dbReference type="Pfam" id="PF12146">
    <property type="entry name" value="Hydrolase_4"/>
    <property type="match status" value="1"/>
</dbReference>
<evidence type="ECO:0000313" key="4">
    <source>
        <dbReference type="Proteomes" id="UP001230156"/>
    </source>
</evidence>
<dbReference type="Proteomes" id="UP001230156">
    <property type="component" value="Unassembled WGS sequence"/>
</dbReference>